<protein>
    <submittedName>
        <fullName evidence="1">Uncharacterized protein</fullName>
    </submittedName>
</protein>
<dbReference type="AlphaFoldDB" id="A0A0F9DTQ5"/>
<evidence type="ECO:0000313" key="1">
    <source>
        <dbReference type="EMBL" id="KKL65228.1"/>
    </source>
</evidence>
<comment type="caution">
    <text evidence="1">The sequence shown here is derived from an EMBL/GenBank/DDBJ whole genome shotgun (WGS) entry which is preliminary data.</text>
</comment>
<sequence length="397" mass="43001">LHRFIFVVTQANIFGVTEDFNASVYGGSVSFSEMLPDIGFSDEVSDGAPITGLGTEVWDASVIIPVPFALYRHDISSYDRIGPDAFPHNNGDEPNLTDQIRFGRHRGVAAAGQWLYQIYEMPDGDGFYIMAGRKRGAGDGGGEPMVLQPVIYRSTGRSLVLRVTRNGVGDPRLWWARLAEGAVTMEYIDLGLDGGPFKPGGAFGNSNASGTWFGKEFDLDAPGTPKSLREVEMVLDDGDAELSWQNQACLDGEAPENVGIGLTTAGGTKFFAAQKKARRVRPVVVWTGSGSYVEEGNRTRVRMVVYRGAWLPNVADVITTLVDVKATAQKQGVSEKEIRSNLSTLVLSDNYPFVDIHESDSVQVIVNEADAQEGIAAIAGLEGKEIVRLSLLVHELS</sequence>
<reference evidence="1" key="1">
    <citation type="journal article" date="2015" name="Nature">
        <title>Complex archaea that bridge the gap between prokaryotes and eukaryotes.</title>
        <authorList>
            <person name="Spang A."/>
            <person name="Saw J.H."/>
            <person name="Jorgensen S.L."/>
            <person name="Zaremba-Niedzwiedzka K."/>
            <person name="Martijn J."/>
            <person name="Lind A.E."/>
            <person name="van Eijk R."/>
            <person name="Schleper C."/>
            <person name="Guy L."/>
            <person name="Ettema T.J."/>
        </authorList>
    </citation>
    <scope>NUCLEOTIDE SEQUENCE</scope>
</reference>
<name>A0A0F9DTQ5_9ZZZZ</name>
<feature type="non-terminal residue" evidence="1">
    <location>
        <position position="1"/>
    </location>
</feature>
<dbReference type="EMBL" id="LAZR01027603">
    <property type="protein sequence ID" value="KKL65228.1"/>
    <property type="molecule type" value="Genomic_DNA"/>
</dbReference>
<organism evidence="1">
    <name type="scientific">marine sediment metagenome</name>
    <dbReference type="NCBI Taxonomy" id="412755"/>
    <lineage>
        <taxon>unclassified sequences</taxon>
        <taxon>metagenomes</taxon>
        <taxon>ecological metagenomes</taxon>
    </lineage>
</organism>
<proteinExistence type="predicted"/>
<accession>A0A0F9DTQ5</accession>
<gene>
    <name evidence="1" type="ORF">LCGC14_2157100</name>
</gene>